<dbReference type="Proteomes" id="UP000434052">
    <property type="component" value="Unassembled WGS sequence"/>
</dbReference>
<evidence type="ECO:0000256" key="3">
    <source>
        <dbReference type="ARBA" id="ARBA00022759"/>
    </source>
</evidence>
<dbReference type="RefSeq" id="WP_144307337.1">
    <property type="nucleotide sequence ID" value="NZ_QMIF01000022.1"/>
</dbReference>
<dbReference type="AlphaFoldDB" id="A0A6P1ZB56"/>
<evidence type="ECO:0000313" key="9">
    <source>
        <dbReference type="Proteomes" id="UP000434052"/>
    </source>
</evidence>
<dbReference type="NCBIfam" id="TIGR00255">
    <property type="entry name" value="YicC/YloC family endoribonuclease"/>
    <property type="match status" value="1"/>
</dbReference>
<keyword evidence="4" id="KW-0378">Hydrolase</keyword>
<dbReference type="InterPro" id="IPR005229">
    <property type="entry name" value="YicC/YloC-like"/>
</dbReference>
<name>A0A6P1ZB56_9BACT</name>
<evidence type="ECO:0000259" key="7">
    <source>
        <dbReference type="Pfam" id="PF08340"/>
    </source>
</evidence>
<dbReference type="Pfam" id="PF08340">
    <property type="entry name" value="YicC-like_C"/>
    <property type="match status" value="1"/>
</dbReference>
<evidence type="ECO:0000256" key="5">
    <source>
        <dbReference type="ARBA" id="ARBA00035648"/>
    </source>
</evidence>
<dbReference type="PANTHER" id="PTHR30636:SF3">
    <property type="entry name" value="UPF0701 PROTEIN YICC"/>
    <property type="match status" value="1"/>
</dbReference>
<dbReference type="InterPro" id="IPR013527">
    <property type="entry name" value="YicC-like_N"/>
</dbReference>
<comment type="cofactor">
    <cofactor evidence="1">
        <name>a divalent metal cation</name>
        <dbReference type="ChEBI" id="CHEBI:60240"/>
    </cofactor>
</comment>
<reference evidence="8 9" key="1">
    <citation type="submission" date="2018-06" db="EMBL/GenBank/DDBJ databases">
        <title>Complete genome of Desulfovibrio marinus P48SEP.</title>
        <authorList>
            <person name="Crispim J.S."/>
            <person name="Vidigal P.M.P."/>
            <person name="Silva L.C.F."/>
            <person name="Araujo L.C."/>
            <person name="Laguardia C.N."/>
            <person name="Dias R.S."/>
            <person name="Sousa M.P."/>
            <person name="Paula S.O."/>
            <person name="Silva C."/>
        </authorList>
    </citation>
    <scope>NUCLEOTIDE SEQUENCE [LARGE SCALE GENOMIC DNA]</scope>
    <source>
        <strain evidence="8 9">P48SEP</strain>
    </source>
</reference>
<dbReference type="PANTHER" id="PTHR30636">
    <property type="entry name" value="UPF0701 PROTEIN YICC"/>
    <property type="match status" value="1"/>
</dbReference>
<evidence type="ECO:0000313" key="8">
    <source>
        <dbReference type="EMBL" id="TVM30547.1"/>
    </source>
</evidence>
<gene>
    <name evidence="8" type="ORF">DQK91_20620</name>
</gene>
<dbReference type="GO" id="GO:0016787">
    <property type="term" value="F:hydrolase activity"/>
    <property type="evidence" value="ECO:0007669"/>
    <property type="project" value="UniProtKB-KW"/>
</dbReference>
<dbReference type="GO" id="GO:0004521">
    <property type="term" value="F:RNA endonuclease activity"/>
    <property type="evidence" value="ECO:0007669"/>
    <property type="project" value="InterPro"/>
</dbReference>
<keyword evidence="3" id="KW-0255">Endonuclease</keyword>
<accession>A0A6P1ZB56</accession>
<feature type="domain" description="Endoribonuclease YicC-like C-terminal" evidence="7">
    <location>
        <begin position="181"/>
        <end position="297"/>
    </location>
</feature>
<keyword evidence="2" id="KW-0540">Nuclease</keyword>
<dbReference type="Pfam" id="PF03755">
    <property type="entry name" value="YicC-like_N"/>
    <property type="match status" value="1"/>
</dbReference>
<sequence>MTGYGRSSTQAGGDVANAGPGWSYTWEIKSVNSRHLDTKWRMPPSVRSLEQEWEGLVRTKASRGRVEIYLHLSIYRPDLLGVRLNRPLVRAMTEEVRALAENDGLDFLPDYNRFFNISSLWEEDSSGVDATMAESLSQGLSDALDDWNASRAKEGESLYADLTSRLATLKSLHGDISARVAELGPEKAKAIEERLTAFLAKHDLAPDENMLLQEVAVLSDKLDVSEELTRLKAHLNLMAELLEAGGECGKRLDFTLQECFREINTCGNKAQDPQVSHMAVDFKAELEKCREQVQNLE</sequence>
<comment type="similarity">
    <text evidence="5">Belongs to the YicC/YloC family.</text>
</comment>
<dbReference type="OrthoDB" id="9771229at2"/>
<protein>
    <submittedName>
        <fullName evidence="8">YicC family protein</fullName>
    </submittedName>
</protein>
<organism evidence="8 9">
    <name type="scientific">Oceanidesulfovibrio marinus</name>
    <dbReference type="NCBI Taxonomy" id="370038"/>
    <lineage>
        <taxon>Bacteria</taxon>
        <taxon>Pseudomonadati</taxon>
        <taxon>Thermodesulfobacteriota</taxon>
        <taxon>Desulfovibrionia</taxon>
        <taxon>Desulfovibrionales</taxon>
        <taxon>Desulfovibrionaceae</taxon>
        <taxon>Oceanidesulfovibrio</taxon>
    </lineage>
</organism>
<comment type="caution">
    <text evidence="8">The sequence shown here is derived from an EMBL/GenBank/DDBJ whole genome shotgun (WGS) entry which is preliminary data.</text>
</comment>
<proteinExistence type="inferred from homology"/>
<evidence type="ECO:0000259" key="6">
    <source>
        <dbReference type="Pfam" id="PF03755"/>
    </source>
</evidence>
<evidence type="ECO:0000256" key="2">
    <source>
        <dbReference type="ARBA" id="ARBA00022722"/>
    </source>
</evidence>
<evidence type="ECO:0000256" key="1">
    <source>
        <dbReference type="ARBA" id="ARBA00001968"/>
    </source>
</evidence>
<feature type="domain" description="Endoribonuclease YicC-like N-terminal" evidence="6">
    <location>
        <begin position="1"/>
        <end position="159"/>
    </location>
</feature>
<dbReference type="InterPro" id="IPR013551">
    <property type="entry name" value="YicC-like_C"/>
</dbReference>
<evidence type="ECO:0000256" key="4">
    <source>
        <dbReference type="ARBA" id="ARBA00022801"/>
    </source>
</evidence>
<dbReference type="EMBL" id="QMIF01000022">
    <property type="protein sequence ID" value="TVM30547.1"/>
    <property type="molecule type" value="Genomic_DNA"/>
</dbReference>